<accession>A0A517ZJJ0</accession>
<evidence type="ECO:0000313" key="1">
    <source>
        <dbReference type="EMBL" id="QDU42656.1"/>
    </source>
</evidence>
<organism evidence="1 2">
    <name type="scientific">Symmachiella dynata</name>
    <dbReference type="NCBI Taxonomy" id="2527995"/>
    <lineage>
        <taxon>Bacteria</taxon>
        <taxon>Pseudomonadati</taxon>
        <taxon>Planctomycetota</taxon>
        <taxon>Planctomycetia</taxon>
        <taxon>Planctomycetales</taxon>
        <taxon>Planctomycetaceae</taxon>
        <taxon>Symmachiella</taxon>
    </lineage>
</organism>
<keyword evidence="2" id="KW-1185">Reference proteome</keyword>
<sequence length="140" mass="15620">MRLRLLAILPLITGCIGDADVPIVCSTDLPGTEYSIWLHGPHEIGYFYTIGSPDGDCGLRKLGQISIEEPVNPKLEDLGNGVFRITWENPGGKAFTTIDTEKQLIVNDSNKSNQQNTPFETPRYLRPEYADIIESIDRDK</sequence>
<dbReference type="Proteomes" id="UP000319383">
    <property type="component" value="Chromosome"/>
</dbReference>
<proteinExistence type="predicted"/>
<name>A0A517ZJJ0_9PLAN</name>
<dbReference type="EMBL" id="CP036276">
    <property type="protein sequence ID" value="QDU42656.1"/>
    <property type="molecule type" value="Genomic_DNA"/>
</dbReference>
<dbReference type="PROSITE" id="PS51257">
    <property type="entry name" value="PROKAR_LIPOPROTEIN"/>
    <property type="match status" value="1"/>
</dbReference>
<dbReference type="KEGG" id="sdyn:Mal52_11230"/>
<reference evidence="1 2" key="1">
    <citation type="submission" date="2019-02" db="EMBL/GenBank/DDBJ databases">
        <title>Deep-cultivation of Planctomycetes and their phenomic and genomic characterization uncovers novel biology.</title>
        <authorList>
            <person name="Wiegand S."/>
            <person name="Jogler M."/>
            <person name="Boedeker C."/>
            <person name="Pinto D."/>
            <person name="Vollmers J."/>
            <person name="Rivas-Marin E."/>
            <person name="Kohn T."/>
            <person name="Peeters S.H."/>
            <person name="Heuer A."/>
            <person name="Rast P."/>
            <person name="Oberbeckmann S."/>
            <person name="Bunk B."/>
            <person name="Jeske O."/>
            <person name="Meyerdierks A."/>
            <person name="Storesund J.E."/>
            <person name="Kallscheuer N."/>
            <person name="Luecker S."/>
            <person name="Lage O.M."/>
            <person name="Pohl T."/>
            <person name="Merkel B.J."/>
            <person name="Hornburger P."/>
            <person name="Mueller R.-W."/>
            <person name="Bruemmer F."/>
            <person name="Labrenz M."/>
            <person name="Spormann A.M."/>
            <person name="Op den Camp H."/>
            <person name="Overmann J."/>
            <person name="Amann R."/>
            <person name="Jetten M.S.M."/>
            <person name="Mascher T."/>
            <person name="Medema M.H."/>
            <person name="Devos D.P."/>
            <person name="Kaster A.-K."/>
            <person name="Ovreas L."/>
            <person name="Rohde M."/>
            <person name="Galperin M.Y."/>
            <person name="Jogler C."/>
        </authorList>
    </citation>
    <scope>NUCLEOTIDE SEQUENCE [LARGE SCALE GENOMIC DNA]</scope>
    <source>
        <strain evidence="1 2">Mal52</strain>
    </source>
</reference>
<dbReference type="RefSeq" id="WP_145374675.1">
    <property type="nucleotide sequence ID" value="NZ_CP036276.1"/>
</dbReference>
<protein>
    <submittedName>
        <fullName evidence="1">Uncharacterized protein</fullName>
    </submittedName>
</protein>
<gene>
    <name evidence="1" type="ORF">Mal52_11230</name>
</gene>
<dbReference type="AlphaFoldDB" id="A0A517ZJJ0"/>
<evidence type="ECO:0000313" key="2">
    <source>
        <dbReference type="Proteomes" id="UP000319383"/>
    </source>
</evidence>